<proteinExistence type="predicted"/>
<dbReference type="KEGG" id="marq:MARGE09_P3039"/>
<dbReference type="AlphaFoldDB" id="A0AAN2BL76"/>
<evidence type="ECO:0000313" key="1">
    <source>
        <dbReference type="EMBL" id="BCD98838.1"/>
    </source>
</evidence>
<keyword evidence="2" id="KW-1185">Reference proteome</keyword>
<dbReference type="SUPFAM" id="SSF52540">
    <property type="entry name" value="P-loop containing nucleoside triphosphate hydrolases"/>
    <property type="match status" value="1"/>
</dbReference>
<dbReference type="EMBL" id="AP023086">
    <property type="protein sequence ID" value="BCD98838.1"/>
    <property type="molecule type" value="Genomic_DNA"/>
</dbReference>
<accession>A0AAN2BL76</accession>
<dbReference type="RefSeq" id="WP_236983455.1">
    <property type="nucleotide sequence ID" value="NZ_AP023086.1"/>
</dbReference>
<name>A0AAN2BL76_9GAMM</name>
<evidence type="ECO:0000313" key="2">
    <source>
        <dbReference type="Proteomes" id="UP001320119"/>
    </source>
</evidence>
<dbReference type="InterPro" id="IPR027417">
    <property type="entry name" value="P-loop_NTPase"/>
</dbReference>
<organism evidence="1 2">
    <name type="scientific">Marinagarivorans cellulosilyticus</name>
    <dbReference type="NCBI Taxonomy" id="2721545"/>
    <lineage>
        <taxon>Bacteria</taxon>
        <taxon>Pseudomonadati</taxon>
        <taxon>Pseudomonadota</taxon>
        <taxon>Gammaproteobacteria</taxon>
        <taxon>Cellvibrionales</taxon>
        <taxon>Cellvibrionaceae</taxon>
        <taxon>Marinagarivorans</taxon>
    </lineage>
</organism>
<sequence>MQALSLQQPSQYNTADAAANRPSKVSEIILAGNNPQGDLTFAMLAHLSHQHKTDGHNGRWLTWICPMLISREALAQFNFDVMGLRILHPKREADIPQLMQDALNAGTSHTVVAHCQGFSSKLFPWLENAAYAGDCSALIIRPQ</sequence>
<gene>
    <name evidence="1" type="ORF">MARGE09_P3039</name>
</gene>
<dbReference type="Proteomes" id="UP001320119">
    <property type="component" value="Chromosome"/>
</dbReference>
<reference evidence="1 2" key="1">
    <citation type="journal article" date="2022" name="IScience">
        <title>An ultrasensitive nanofiber-based assay for enzymatic hydrolysis and deep-sea microbial degradation of cellulose.</title>
        <authorList>
            <person name="Tsudome M."/>
            <person name="Tachioka M."/>
            <person name="Miyazaki M."/>
            <person name="Uchimura K."/>
            <person name="Tsuda M."/>
            <person name="Takaki Y."/>
            <person name="Deguchi S."/>
        </authorList>
    </citation>
    <scope>NUCLEOTIDE SEQUENCE [LARGE SCALE GENOMIC DNA]</scope>
    <source>
        <strain evidence="1 2">GE09</strain>
    </source>
</reference>
<dbReference type="Gene3D" id="3.40.50.300">
    <property type="entry name" value="P-loop containing nucleotide triphosphate hydrolases"/>
    <property type="match status" value="1"/>
</dbReference>
<protein>
    <submittedName>
        <fullName evidence="1">Cell division inhibitor SulA</fullName>
    </submittedName>
</protein>